<dbReference type="SUPFAM" id="SSF53613">
    <property type="entry name" value="Ribokinase-like"/>
    <property type="match status" value="1"/>
</dbReference>
<dbReference type="EMBL" id="DWXX01000170">
    <property type="protein sequence ID" value="HJB59787.1"/>
    <property type="molecule type" value="Genomic_DNA"/>
</dbReference>
<dbReference type="InterPro" id="IPR023314">
    <property type="entry name" value="Myo_inos_IolC-like_sf"/>
</dbReference>
<keyword evidence="2" id="KW-0808">Transferase</keyword>
<evidence type="ECO:0000313" key="7">
    <source>
        <dbReference type="EMBL" id="HJB59787.1"/>
    </source>
</evidence>
<keyword evidence="3" id="KW-0547">Nucleotide-binding</keyword>
<evidence type="ECO:0000256" key="2">
    <source>
        <dbReference type="ARBA" id="ARBA00022679"/>
    </source>
</evidence>
<keyword evidence="5" id="KW-0067">ATP-binding</keyword>
<proteinExistence type="inferred from homology"/>
<dbReference type="AlphaFoldDB" id="A0A9D2S7R4"/>
<gene>
    <name evidence="7" type="ORF">H9771_09080</name>
</gene>
<dbReference type="PANTHER" id="PTHR43085:SF1">
    <property type="entry name" value="PSEUDOURIDINE KINASE-RELATED"/>
    <property type="match status" value="1"/>
</dbReference>
<keyword evidence="4 7" id="KW-0418">Kinase</keyword>
<reference evidence="7" key="1">
    <citation type="journal article" date="2021" name="PeerJ">
        <title>Extensive microbial diversity within the chicken gut microbiome revealed by metagenomics and culture.</title>
        <authorList>
            <person name="Gilroy R."/>
            <person name="Ravi A."/>
            <person name="Getino M."/>
            <person name="Pursley I."/>
            <person name="Horton D.L."/>
            <person name="Alikhan N.F."/>
            <person name="Baker D."/>
            <person name="Gharbi K."/>
            <person name="Hall N."/>
            <person name="Watson M."/>
            <person name="Adriaenssens E.M."/>
            <person name="Foster-Nyarko E."/>
            <person name="Jarju S."/>
            <person name="Secka A."/>
            <person name="Antonio M."/>
            <person name="Oren A."/>
            <person name="Chaudhuri R.R."/>
            <person name="La Ragione R."/>
            <person name="Hildebrand F."/>
            <person name="Pallen M.J."/>
        </authorList>
    </citation>
    <scope>NUCLEOTIDE SEQUENCE</scope>
    <source>
        <strain evidence="7">ChiHjej9B8-13557</strain>
    </source>
</reference>
<dbReference type="InterPro" id="IPR050306">
    <property type="entry name" value="PfkB_Carbo_kinase"/>
</dbReference>
<feature type="non-terminal residue" evidence="7">
    <location>
        <position position="90"/>
    </location>
</feature>
<dbReference type="GO" id="GO:0005524">
    <property type="term" value="F:ATP binding"/>
    <property type="evidence" value="ECO:0007669"/>
    <property type="project" value="UniProtKB-KW"/>
</dbReference>
<sequence length="90" mass="9190">MDILTIGEILIDLTQTGRDEKGIPQFAANPGGAPANLAVAAAKLGAQTAFIGKVGDDAFGRYLTEVLRENGVDASGVAVDETCPTTMAVV</sequence>
<evidence type="ECO:0000256" key="1">
    <source>
        <dbReference type="ARBA" id="ARBA00010688"/>
    </source>
</evidence>
<dbReference type="InterPro" id="IPR029056">
    <property type="entry name" value="Ribokinase-like"/>
</dbReference>
<dbReference type="GO" id="GO:0016301">
    <property type="term" value="F:kinase activity"/>
    <property type="evidence" value="ECO:0007669"/>
    <property type="project" value="UniProtKB-KW"/>
</dbReference>
<evidence type="ECO:0000256" key="5">
    <source>
        <dbReference type="ARBA" id="ARBA00022840"/>
    </source>
</evidence>
<protein>
    <submittedName>
        <fullName evidence="7">Carbohydrate kinase</fullName>
    </submittedName>
</protein>
<dbReference type="Pfam" id="PF00294">
    <property type="entry name" value="PfkB"/>
    <property type="match status" value="1"/>
</dbReference>
<dbReference type="PANTHER" id="PTHR43085">
    <property type="entry name" value="HEXOKINASE FAMILY MEMBER"/>
    <property type="match status" value="1"/>
</dbReference>
<dbReference type="Proteomes" id="UP000824211">
    <property type="component" value="Unassembled WGS sequence"/>
</dbReference>
<dbReference type="InterPro" id="IPR011611">
    <property type="entry name" value="PfkB_dom"/>
</dbReference>
<dbReference type="Gene3D" id="2.20.150.10">
    <property type="entry name" value="putative 5-dehydro-2- deoxygluconokinase"/>
    <property type="match status" value="1"/>
</dbReference>
<evidence type="ECO:0000259" key="6">
    <source>
        <dbReference type="Pfam" id="PF00294"/>
    </source>
</evidence>
<feature type="domain" description="Carbohydrate kinase PfkB" evidence="6">
    <location>
        <begin position="3"/>
        <end position="89"/>
    </location>
</feature>
<comment type="caution">
    <text evidence="7">The sequence shown here is derived from an EMBL/GenBank/DDBJ whole genome shotgun (WGS) entry which is preliminary data.</text>
</comment>
<evidence type="ECO:0000256" key="3">
    <source>
        <dbReference type="ARBA" id="ARBA00022741"/>
    </source>
</evidence>
<reference evidence="7" key="2">
    <citation type="submission" date="2021-04" db="EMBL/GenBank/DDBJ databases">
        <authorList>
            <person name="Gilroy R."/>
        </authorList>
    </citation>
    <scope>NUCLEOTIDE SEQUENCE</scope>
    <source>
        <strain evidence="7">ChiHjej9B8-13557</strain>
    </source>
</reference>
<comment type="similarity">
    <text evidence="1">Belongs to the carbohydrate kinase PfkB family.</text>
</comment>
<evidence type="ECO:0000256" key="4">
    <source>
        <dbReference type="ARBA" id="ARBA00022777"/>
    </source>
</evidence>
<evidence type="ECO:0000313" key="8">
    <source>
        <dbReference type="Proteomes" id="UP000824211"/>
    </source>
</evidence>
<organism evidence="7 8">
    <name type="scientific">Candidatus Faecalibacterium faecipullorum</name>
    <dbReference type="NCBI Taxonomy" id="2838578"/>
    <lineage>
        <taxon>Bacteria</taxon>
        <taxon>Bacillati</taxon>
        <taxon>Bacillota</taxon>
        <taxon>Clostridia</taxon>
        <taxon>Eubacteriales</taxon>
        <taxon>Oscillospiraceae</taxon>
        <taxon>Faecalibacterium</taxon>
    </lineage>
</organism>
<name>A0A9D2S7R4_9FIRM</name>
<accession>A0A9D2S7R4</accession>
<dbReference type="Gene3D" id="3.40.1190.20">
    <property type="match status" value="1"/>
</dbReference>